<organism evidence="1 2">
    <name type="scientific">Rhodococcus triatomae</name>
    <dbReference type="NCBI Taxonomy" id="300028"/>
    <lineage>
        <taxon>Bacteria</taxon>
        <taxon>Bacillati</taxon>
        <taxon>Actinomycetota</taxon>
        <taxon>Actinomycetes</taxon>
        <taxon>Mycobacteriales</taxon>
        <taxon>Nocardiaceae</taxon>
        <taxon>Rhodococcus</taxon>
    </lineage>
</organism>
<dbReference type="InterPro" id="IPR009003">
    <property type="entry name" value="Peptidase_S1_PA"/>
</dbReference>
<evidence type="ECO:0000313" key="2">
    <source>
        <dbReference type="Proteomes" id="UP000183263"/>
    </source>
</evidence>
<dbReference type="InterPro" id="IPR043504">
    <property type="entry name" value="Peptidase_S1_PA_chymotrypsin"/>
</dbReference>
<protein>
    <recommendedName>
        <fullName evidence="3">Trypsin</fullName>
    </recommendedName>
</protein>
<dbReference type="AlphaFoldDB" id="A0A1G8F129"/>
<sequence>MLTRSSSLVLAALLAVGTSIGIATSASAQPTKTVHNAMRLALWPDWTEGQSHCSLGAVGTDKYGNDVGITAGHCWVDDMIDPATGQNLDDAPILDDIVPIWHADDLDWNPAVPGPDPIAYLRYYKDSDGWSAGHPGRDYAVMEFVDGVVLSSQGPHITMTGIHELPNGTIDSPFVVNHPATPQEKVLGSGLNSNNQLVVSGKIGVYYGRITNNSFTGTVGVYQSHAYHVAGDSGGPAVVKDPGVDYPSAGNGFQTAGTWAGITKAVIASWPAFSYTSSANILADLRARDEASGSDGTVFGAGFQVTSNP</sequence>
<name>A0A1G8F129_9NOCA</name>
<accession>A0A1G8F129</accession>
<dbReference type="Proteomes" id="UP000183263">
    <property type="component" value="Unassembled WGS sequence"/>
</dbReference>
<keyword evidence="2" id="KW-1185">Reference proteome</keyword>
<evidence type="ECO:0000313" key="1">
    <source>
        <dbReference type="EMBL" id="SDH75784.1"/>
    </source>
</evidence>
<dbReference type="SUPFAM" id="SSF50494">
    <property type="entry name" value="Trypsin-like serine proteases"/>
    <property type="match status" value="1"/>
</dbReference>
<dbReference type="EMBL" id="FNDN01000003">
    <property type="protein sequence ID" value="SDH75784.1"/>
    <property type="molecule type" value="Genomic_DNA"/>
</dbReference>
<evidence type="ECO:0008006" key="3">
    <source>
        <dbReference type="Google" id="ProtNLM"/>
    </source>
</evidence>
<reference evidence="1 2" key="1">
    <citation type="submission" date="2016-10" db="EMBL/GenBank/DDBJ databases">
        <authorList>
            <person name="de Groot N.N."/>
        </authorList>
    </citation>
    <scope>NUCLEOTIDE SEQUENCE [LARGE SCALE GENOMIC DNA]</scope>
    <source>
        <strain evidence="1 2">DSM 44892</strain>
    </source>
</reference>
<dbReference type="Gene3D" id="2.40.10.10">
    <property type="entry name" value="Trypsin-like serine proteases"/>
    <property type="match status" value="1"/>
</dbReference>
<proteinExistence type="predicted"/>
<dbReference type="OrthoDB" id="4536940at2"/>
<gene>
    <name evidence="1" type="ORF">SAMN05444695_103131</name>
</gene>
<dbReference type="RefSeq" id="WP_072736442.1">
    <property type="nucleotide sequence ID" value="NZ_CP048813.1"/>
</dbReference>